<feature type="domain" description="C2H2-type" evidence="10">
    <location>
        <begin position="543"/>
        <end position="571"/>
    </location>
</feature>
<dbReference type="Pfam" id="PF00651">
    <property type="entry name" value="BTB"/>
    <property type="match status" value="1"/>
</dbReference>
<feature type="domain" description="C2H2-type" evidence="10">
    <location>
        <begin position="571"/>
        <end position="600"/>
    </location>
</feature>
<feature type="domain" description="C2H2-type" evidence="10">
    <location>
        <begin position="483"/>
        <end position="507"/>
    </location>
</feature>
<feature type="region of interest" description="Disordered" evidence="8">
    <location>
        <begin position="195"/>
        <end position="251"/>
    </location>
</feature>
<dbReference type="PROSITE" id="PS00028">
    <property type="entry name" value="ZINC_FINGER_C2H2_1"/>
    <property type="match status" value="4"/>
</dbReference>
<feature type="compositionally biased region" description="Acidic residues" evidence="8">
    <location>
        <begin position="224"/>
        <end position="236"/>
    </location>
</feature>
<dbReference type="Proteomes" id="UP000596742">
    <property type="component" value="Unassembled WGS sequence"/>
</dbReference>
<dbReference type="PANTHER" id="PTHR24394">
    <property type="entry name" value="ZINC FINGER PROTEIN"/>
    <property type="match status" value="1"/>
</dbReference>
<dbReference type="InterPro" id="IPR013087">
    <property type="entry name" value="Znf_C2H2_type"/>
</dbReference>
<dbReference type="PANTHER" id="PTHR24394:SF29">
    <property type="entry name" value="MYONEURIN"/>
    <property type="match status" value="1"/>
</dbReference>
<organism evidence="11 12">
    <name type="scientific">Mytilus galloprovincialis</name>
    <name type="common">Mediterranean mussel</name>
    <dbReference type="NCBI Taxonomy" id="29158"/>
    <lineage>
        <taxon>Eukaryota</taxon>
        <taxon>Metazoa</taxon>
        <taxon>Spiralia</taxon>
        <taxon>Lophotrochozoa</taxon>
        <taxon>Mollusca</taxon>
        <taxon>Bivalvia</taxon>
        <taxon>Autobranchia</taxon>
        <taxon>Pteriomorphia</taxon>
        <taxon>Mytilida</taxon>
        <taxon>Mytiloidea</taxon>
        <taxon>Mytilidae</taxon>
        <taxon>Mytilinae</taxon>
        <taxon>Mytilus</taxon>
    </lineage>
</organism>
<evidence type="ECO:0000256" key="8">
    <source>
        <dbReference type="SAM" id="MobiDB-lite"/>
    </source>
</evidence>
<evidence type="ECO:0000256" key="5">
    <source>
        <dbReference type="ARBA" id="ARBA00022833"/>
    </source>
</evidence>
<keyword evidence="12" id="KW-1185">Reference proteome</keyword>
<name>A0A8B6EFT0_MYTGA</name>
<keyword evidence="6" id="KW-0539">Nucleus</keyword>
<dbReference type="SUPFAM" id="SSF54695">
    <property type="entry name" value="POZ domain"/>
    <property type="match status" value="1"/>
</dbReference>
<feature type="compositionally biased region" description="Basic and acidic residues" evidence="8">
    <location>
        <begin position="206"/>
        <end position="223"/>
    </location>
</feature>
<dbReference type="AlphaFoldDB" id="A0A8B6EFT0"/>
<dbReference type="Pfam" id="PF13912">
    <property type="entry name" value="zf-C2H2_6"/>
    <property type="match status" value="4"/>
</dbReference>
<comment type="subcellular location">
    <subcellularLocation>
        <location evidence="1">Nucleus</location>
    </subcellularLocation>
</comment>
<dbReference type="SMART" id="SM00355">
    <property type="entry name" value="ZnF_C2H2"/>
    <property type="match status" value="8"/>
</dbReference>
<dbReference type="PROSITE" id="PS50157">
    <property type="entry name" value="ZINC_FINGER_C2H2_2"/>
    <property type="match status" value="6"/>
</dbReference>
<dbReference type="EMBL" id="UYJE01004984">
    <property type="protein sequence ID" value="VDI33041.1"/>
    <property type="molecule type" value="Genomic_DNA"/>
</dbReference>
<dbReference type="CDD" id="cd18186">
    <property type="entry name" value="BTB_POZ_ZBTB_KLHL-like"/>
    <property type="match status" value="1"/>
</dbReference>
<dbReference type="SMART" id="SM00225">
    <property type="entry name" value="BTB"/>
    <property type="match status" value="1"/>
</dbReference>
<evidence type="ECO:0000256" key="3">
    <source>
        <dbReference type="ARBA" id="ARBA00022737"/>
    </source>
</evidence>
<sequence>MQEVKWKESRYKESLSTALYKLQQADCLCDIWICTKTRMVPVHRLMLEAFTGPLCNTSVKDGTSSISNFIDICSRFDRSIVLILVRYLYTGEVIIEVELISEFIKLCKLLDLDSVVLGVETEMEFLNKNMKQEVTHFDDNTGFCPERTLQHAVPVSLITNKNNEPETFEDSFILQNSDFVEEVKKEVAGDTVTLNVKMGSSSPCDNNKRGQERDRKNENHDETISVDESIDTDDDIVTASPQKRQRLSESNKNLKLDDDEIEKKLDQLVSKMTSDDESNIMEKKMCSKCNKLLETTKYLKHMKNEHSLFACPLCDWFGSQLGHLSDHMHSQHKVVISPKKSKTVDTSEESELMYITQGEPYQEHIQLNSNYKPIDDYVEFDRPTDAVVENKSIQEIYTCTLCKYTTNIKCYYYKHLRKGHTGHTDTINNRRQKLNVDPSINSEPSHASSIPKKFLCSSCGKSFKSKYGLTLHDKTIHKKEFKFTCNVCGKGFGTLYNFNGHMSSHNNLLREKCDQCDASFQYWKSLLKHKKARHRTLEEDPKFECDICHVIYGSKDGLREHTHVVHNLKRKTCEYCGKEFKWRSSLAYHLKKCIKNVQNSLMFD</sequence>
<dbReference type="Gene3D" id="3.30.710.10">
    <property type="entry name" value="Potassium Channel Kv1.1, Chain A"/>
    <property type="match status" value="1"/>
</dbReference>
<comment type="caution">
    <text evidence="11">The sequence shown here is derived from an EMBL/GenBank/DDBJ whole genome shotgun (WGS) entry which is preliminary data.</text>
</comment>
<keyword evidence="3" id="KW-0677">Repeat</keyword>
<evidence type="ECO:0000256" key="7">
    <source>
        <dbReference type="PROSITE-ProRule" id="PRU00042"/>
    </source>
</evidence>
<dbReference type="InterPro" id="IPR036236">
    <property type="entry name" value="Znf_C2H2_sf"/>
</dbReference>
<keyword evidence="5" id="KW-0862">Zinc</keyword>
<dbReference type="InterPro" id="IPR011333">
    <property type="entry name" value="SKP1/BTB/POZ_sf"/>
</dbReference>
<reference evidence="11" key="1">
    <citation type="submission" date="2018-11" db="EMBL/GenBank/DDBJ databases">
        <authorList>
            <person name="Alioto T."/>
            <person name="Alioto T."/>
        </authorList>
    </citation>
    <scope>NUCLEOTIDE SEQUENCE</scope>
</reference>
<evidence type="ECO:0000256" key="6">
    <source>
        <dbReference type="ARBA" id="ARBA00023242"/>
    </source>
</evidence>
<feature type="domain" description="C2H2-type" evidence="10">
    <location>
        <begin position="511"/>
        <end position="539"/>
    </location>
</feature>
<accession>A0A8B6EFT0</accession>
<protein>
    <submittedName>
        <fullName evidence="11">Uncharacterized protein</fullName>
    </submittedName>
</protein>
<evidence type="ECO:0000259" key="9">
    <source>
        <dbReference type="PROSITE" id="PS50097"/>
    </source>
</evidence>
<evidence type="ECO:0000256" key="1">
    <source>
        <dbReference type="ARBA" id="ARBA00004123"/>
    </source>
</evidence>
<evidence type="ECO:0000259" key="10">
    <source>
        <dbReference type="PROSITE" id="PS50157"/>
    </source>
</evidence>
<proteinExistence type="predicted"/>
<keyword evidence="4 7" id="KW-0863">Zinc-finger</keyword>
<feature type="compositionally biased region" description="Polar residues" evidence="8">
    <location>
        <begin position="195"/>
        <end position="205"/>
    </location>
</feature>
<dbReference type="GO" id="GO:0000981">
    <property type="term" value="F:DNA-binding transcription factor activity, RNA polymerase II-specific"/>
    <property type="evidence" value="ECO:0007669"/>
    <property type="project" value="TreeGrafter"/>
</dbReference>
<evidence type="ECO:0000313" key="11">
    <source>
        <dbReference type="EMBL" id="VDI33041.1"/>
    </source>
</evidence>
<dbReference type="GO" id="GO:0008270">
    <property type="term" value="F:zinc ion binding"/>
    <property type="evidence" value="ECO:0007669"/>
    <property type="project" value="UniProtKB-KW"/>
</dbReference>
<dbReference type="SUPFAM" id="SSF57667">
    <property type="entry name" value="beta-beta-alpha zinc fingers"/>
    <property type="match status" value="2"/>
</dbReference>
<dbReference type="InterPro" id="IPR000210">
    <property type="entry name" value="BTB/POZ_dom"/>
</dbReference>
<feature type="domain" description="C2H2-type" evidence="10">
    <location>
        <begin position="454"/>
        <end position="482"/>
    </location>
</feature>
<evidence type="ECO:0000313" key="12">
    <source>
        <dbReference type="Proteomes" id="UP000596742"/>
    </source>
</evidence>
<feature type="domain" description="C2H2-type" evidence="10">
    <location>
        <begin position="397"/>
        <end position="425"/>
    </location>
</feature>
<feature type="domain" description="BTB" evidence="9">
    <location>
        <begin position="29"/>
        <end position="97"/>
    </location>
</feature>
<evidence type="ECO:0000256" key="4">
    <source>
        <dbReference type="ARBA" id="ARBA00022771"/>
    </source>
</evidence>
<gene>
    <name evidence="11" type="ORF">MGAL_10B039672</name>
</gene>
<evidence type="ECO:0000256" key="2">
    <source>
        <dbReference type="ARBA" id="ARBA00022723"/>
    </source>
</evidence>
<dbReference type="Gene3D" id="3.30.160.60">
    <property type="entry name" value="Classic Zinc Finger"/>
    <property type="match status" value="4"/>
</dbReference>
<dbReference type="OrthoDB" id="10039931at2759"/>
<dbReference type="PROSITE" id="PS50097">
    <property type="entry name" value="BTB"/>
    <property type="match status" value="1"/>
</dbReference>
<keyword evidence="2" id="KW-0479">Metal-binding</keyword>
<dbReference type="GO" id="GO:0005634">
    <property type="term" value="C:nucleus"/>
    <property type="evidence" value="ECO:0007669"/>
    <property type="project" value="UniProtKB-SubCell"/>
</dbReference>